<accession>A0A511T1E0</accession>
<protein>
    <submittedName>
        <fullName evidence="1">Uncharacterized protein</fullName>
    </submittedName>
</protein>
<comment type="caution">
    <text evidence="1">The sequence shown here is derived from an EMBL/GenBank/DDBJ whole genome shotgun (WGS) entry which is preliminary data.</text>
</comment>
<dbReference type="EMBL" id="BJXR01000022">
    <property type="protein sequence ID" value="GEN07188.1"/>
    <property type="molecule type" value="Genomic_DNA"/>
</dbReference>
<sequence length="105" mass="11246">MVRCCATDAPEVFLDGGLRRARYESATRDSSPTPMMHSQKIAAGVTRKWVDPASAQAIELSLWNGCALGGPVRQCGVRALDASVAWLRHLVHLVGLSLGTQSRTG</sequence>
<reference evidence="1 2" key="1">
    <citation type="submission" date="2019-07" db="EMBL/GenBank/DDBJ databases">
        <title>Whole genome shotgun sequence of Myxococcus fulvus NBRC 100333.</title>
        <authorList>
            <person name="Hosoyama A."/>
            <person name="Uohara A."/>
            <person name="Ohji S."/>
            <person name="Ichikawa N."/>
        </authorList>
    </citation>
    <scope>NUCLEOTIDE SEQUENCE [LARGE SCALE GENOMIC DNA]</scope>
    <source>
        <strain evidence="1 2">NBRC 100333</strain>
    </source>
</reference>
<evidence type="ECO:0000313" key="2">
    <source>
        <dbReference type="Proteomes" id="UP000321514"/>
    </source>
</evidence>
<name>A0A511T1E0_MYXFU</name>
<organism evidence="1 2">
    <name type="scientific">Myxococcus fulvus</name>
    <dbReference type="NCBI Taxonomy" id="33"/>
    <lineage>
        <taxon>Bacteria</taxon>
        <taxon>Pseudomonadati</taxon>
        <taxon>Myxococcota</taxon>
        <taxon>Myxococcia</taxon>
        <taxon>Myxococcales</taxon>
        <taxon>Cystobacterineae</taxon>
        <taxon>Myxococcaceae</taxon>
        <taxon>Myxococcus</taxon>
    </lineage>
</organism>
<dbReference type="AlphaFoldDB" id="A0A511T1E0"/>
<gene>
    <name evidence="1" type="ORF">MFU01_22250</name>
</gene>
<proteinExistence type="predicted"/>
<evidence type="ECO:0000313" key="1">
    <source>
        <dbReference type="EMBL" id="GEN07188.1"/>
    </source>
</evidence>
<dbReference type="Proteomes" id="UP000321514">
    <property type="component" value="Unassembled WGS sequence"/>
</dbReference>